<feature type="compositionally biased region" description="Polar residues" evidence="1">
    <location>
        <begin position="1059"/>
        <end position="1072"/>
    </location>
</feature>
<feature type="domain" description="Edg1 TPR repeats region" evidence="2">
    <location>
        <begin position="200"/>
        <end position="594"/>
    </location>
</feature>
<evidence type="ECO:0000259" key="2">
    <source>
        <dbReference type="Pfam" id="PF24293"/>
    </source>
</evidence>
<dbReference type="Proteomes" id="UP001152747">
    <property type="component" value="Unassembled WGS sequence"/>
</dbReference>
<dbReference type="OrthoDB" id="5813107at2759"/>
<evidence type="ECO:0000313" key="4">
    <source>
        <dbReference type="Proteomes" id="UP001152747"/>
    </source>
</evidence>
<sequence length="1117" mass="128512">MSAENARSDFIKFSHCALNALDLYDEKSGLVQYLFGPKRSIGDVIQRACEDESQQNEIRDTILATINGIYMDLLKDCEKISETGIQHELFRKLALRMDILQDIDLAYQKVANLKHPQIDEYFEAAKSEVNRTYERAKTSPMWKRVLTPAMLEYYLNIGENVDNNSKNSLKTSPEDAQFYARDDGVVTSLAHEKALNDTDRKKRGFVSKLEQILINYQNKREDSRVLREFLERLEIWEGWQLDGYEAARLTDGLMNIWDTALDSKFDKQHRHLFTEILRKFYLILTNEKKHVFATKILAKYRSLGKILPNLENFIENYQTKLTECLNALPADHQQINANPEDFERVRQNLGWYLLVTPATTLHQMMSQCITVKSLVPAVIKVCKSVPELFKYDVILTTTTANFSGHFDAEPLVICILKRIISLGRTSWATSGEEWDNLAYLAMAFTKRAVAKNGESEIPLLESFELIQLAKKEIVNKQSAQAVESFAKLLSRLLANNSNNKLNANFEFSTILGQKNMPKNMLAAPELIFLLHDLLVENDTKETAEYCRETLKSLAGRMADVRFEEKTSKFFEQRFNSSGWWVKYAIFAWFHASLGDLKRQIPSGLYISIPDAIKDRFEQIISSDYQSSAAECYLKSIFELGFFDIDLAIEQLNYGFDKKLEDADCLEKMALALVDCYGKRLAKKRSGAVDLTKLIKAMLNILEPSKSFKKLEIWTASMYEAIKDIDYLLVMAKAVKIAFERQHAMSYRDTTGIAEKSFDEILTAPQIAQQLISIYCQAARKHIETEIEETQQLRTEARKVIFESTDTINEGWKLKLKLERKEQKQMQQLTSIFNESCSFTRQMREIPICLQQLLTLIAQQMLQVQDFATNRCLDEVLTEKTKVELVYAFTSQLPPVGIPPPPSPIENVKKVEQNQQIAHVPPTFVENAMFNGAASTSKQGAMRRYSEDENGPRYSTATHQNPNPNRNNYNRSWVKGSRSNPNQQHKRVSDPHNLPPAERQEFVNRSRRNNHHNQNQRNRQTSMNNQYNEQSENEFVNEIYSNFDNFQHKEHLHHHQQQQYSPRSENRYSSTYSEGAQAAIDNLTSEKLHAVLERTAAEKAAPKARPAYSGRGGRGRQN</sequence>
<evidence type="ECO:0000313" key="3">
    <source>
        <dbReference type="EMBL" id="CAI5440682.1"/>
    </source>
</evidence>
<reference evidence="3" key="1">
    <citation type="submission" date="2022-11" db="EMBL/GenBank/DDBJ databases">
        <authorList>
            <person name="Kikuchi T."/>
        </authorList>
    </citation>
    <scope>NUCLEOTIDE SEQUENCE</scope>
    <source>
        <strain evidence="3">PS1010</strain>
    </source>
</reference>
<proteinExistence type="predicted"/>
<name>A0A9P1ICG5_9PELO</name>
<dbReference type="Pfam" id="PF24293">
    <property type="entry name" value="TPR_Edg1"/>
    <property type="match status" value="1"/>
</dbReference>
<evidence type="ECO:0000256" key="1">
    <source>
        <dbReference type="SAM" id="MobiDB-lite"/>
    </source>
</evidence>
<protein>
    <recommendedName>
        <fullName evidence="2">Edg1 TPR repeats region domain-containing protein</fullName>
    </recommendedName>
</protein>
<comment type="caution">
    <text evidence="3">The sequence shown here is derived from an EMBL/GenBank/DDBJ whole genome shotgun (WGS) entry which is preliminary data.</text>
</comment>
<organism evidence="3 4">
    <name type="scientific">Caenorhabditis angaria</name>
    <dbReference type="NCBI Taxonomy" id="860376"/>
    <lineage>
        <taxon>Eukaryota</taxon>
        <taxon>Metazoa</taxon>
        <taxon>Ecdysozoa</taxon>
        <taxon>Nematoda</taxon>
        <taxon>Chromadorea</taxon>
        <taxon>Rhabditida</taxon>
        <taxon>Rhabditina</taxon>
        <taxon>Rhabditomorpha</taxon>
        <taxon>Rhabditoidea</taxon>
        <taxon>Rhabditidae</taxon>
        <taxon>Peloderinae</taxon>
        <taxon>Caenorhabditis</taxon>
    </lineage>
</organism>
<feature type="region of interest" description="Disordered" evidence="1">
    <location>
        <begin position="934"/>
        <end position="1023"/>
    </location>
</feature>
<feature type="region of interest" description="Disordered" evidence="1">
    <location>
        <begin position="1049"/>
        <end position="1072"/>
    </location>
</feature>
<dbReference type="AlphaFoldDB" id="A0A9P1ICG5"/>
<gene>
    <name evidence="3" type="ORF">CAMP_LOCUS3319</name>
</gene>
<dbReference type="InterPro" id="IPR056581">
    <property type="entry name" value="TPR_Edg1"/>
</dbReference>
<keyword evidence="4" id="KW-1185">Reference proteome</keyword>
<feature type="region of interest" description="Disordered" evidence="1">
    <location>
        <begin position="1094"/>
        <end position="1117"/>
    </location>
</feature>
<dbReference type="EMBL" id="CANHGI010000002">
    <property type="protein sequence ID" value="CAI5440682.1"/>
    <property type="molecule type" value="Genomic_DNA"/>
</dbReference>
<accession>A0A9P1ICG5</accession>
<feature type="compositionally biased region" description="Low complexity" evidence="1">
    <location>
        <begin position="960"/>
        <end position="970"/>
    </location>
</feature>